<sequence>LYKNNAKTCANSKLRTCLLRVIFLRKITLARAQFLYDTLYPIIKTTIFFHLVKNEFTFDNIK</sequence>
<evidence type="ECO:0000313" key="2">
    <source>
        <dbReference type="Proteomes" id="UP001253848"/>
    </source>
</evidence>
<protein>
    <recommendedName>
        <fullName evidence="3">Reverse transcriptase</fullName>
    </recommendedName>
</protein>
<comment type="caution">
    <text evidence="1">The sequence shown here is derived from an EMBL/GenBank/DDBJ whole genome shotgun (WGS) entry which is preliminary data.</text>
</comment>
<reference evidence="1 2" key="1">
    <citation type="submission" date="2023-09" db="EMBL/GenBank/DDBJ databases">
        <authorList>
            <person name="Rey-Velasco X."/>
        </authorList>
    </citation>
    <scope>NUCLEOTIDE SEQUENCE [LARGE SCALE GENOMIC DNA]</scope>
    <source>
        <strain evidence="1 2">F225</strain>
    </source>
</reference>
<dbReference type="Proteomes" id="UP001253848">
    <property type="component" value="Unassembled WGS sequence"/>
</dbReference>
<dbReference type="RefSeq" id="WP_311501392.1">
    <property type="nucleotide sequence ID" value="NZ_JAVRHN010000027.1"/>
</dbReference>
<proteinExistence type="predicted"/>
<name>A0ABU3DWN7_9FLAO</name>
<feature type="non-terminal residue" evidence="1">
    <location>
        <position position="1"/>
    </location>
</feature>
<dbReference type="EMBL" id="JAVRHN010000027">
    <property type="protein sequence ID" value="MDT0688129.1"/>
    <property type="molecule type" value="Genomic_DNA"/>
</dbReference>
<keyword evidence="2" id="KW-1185">Reference proteome</keyword>
<evidence type="ECO:0008006" key="3">
    <source>
        <dbReference type="Google" id="ProtNLM"/>
    </source>
</evidence>
<organism evidence="1 2">
    <name type="scientific">Autumnicola psychrophila</name>
    <dbReference type="NCBI Taxonomy" id="3075592"/>
    <lineage>
        <taxon>Bacteria</taxon>
        <taxon>Pseudomonadati</taxon>
        <taxon>Bacteroidota</taxon>
        <taxon>Flavobacteriia</taxon>
        <taxon>Flavobacteriales</taxon>
        <taxon>Flavobacteriaceae</taxon>
        <taxon>Autumnicola</taxon>
    </lineage>
</organism>
<accession>A0ABU3DWN7</accession>
<evidence type="ECO:0000313" key="1">
    <source>
        <dbReference type="EMBL" id="MDT0688129.1"/>
    </source>
</evidence>
<gene>
    <name evidence="1" type="ORF">RM541_17340</name>
</gene>